<gene>
    <name evidence="2" type="ORF">TRIP_B330052</name>
</gene>
<accession>A0A653A889</accession>
<protein>
    <submittedName>
        <fullName evidence="2">Uncharacterized protein</fullName>
    </submittedName>
</protein>
<evidence type="ECO:0000256" key="1">
    <source>
        <dbReference type="SAM" id="MobiDB-lite"/>
    </source>
</evidence>
<feature type="region of interest" description="Disordered" evidence="1">
    <location>
        <begin position="1"/>
        <end position="25"/>
    </location>
</feature>
<dbReference type="EMBL" id="UPXX01000027">
    <property type="protein sequence ID" value="VBB43862.1"/>
    <property type="molecule type" value="Genomic_DNA"/>
</dbReference>
<organism evidence="2">
    <name type="scientific">Uncultured Desulfatiglans sp</name>
    <dbReference type="NCBI Taxonomy" id="1748965"/>
    <lineage>
        <taxon>Bacteria</taxon>
        <taxon>Pseudomonadati</taxon>
        <taxon>Thermodesulfobacteriota</taxon>
        <taxon>Desulfobacteria</taxon>
        <taxon>Desulfatiglandales</taxon>
        <taxon>Desulfatiglandaceae</taxon>
        <taxon>Desulfatiglans</taxon>
        <taxon>environmental samples</taxon>
    </lineage>
</organism>
<dbReference type="AlphaFoldDB" id="A0A653A889"/>
<evidence type="ECO:0000313" key="2">
    <source>
        <dbReference type="EMBL" id="VBB43862.1"/>
    </source>
</evidence>
<proteinExistence type="predicted"/>
<reference evidence="2" key="1">
    <citation type="submission" date="2018-07" db="EMBL/GenBank/DDBJ databases">
        <authorList>
            <consortium name="Genoscope - CEA"/>
            <person name="William W."/>
        </authorList>
    </citation>
    <scope>NUCLEOTIDE SEQUENCE</scope>
    <source>
        <strain evidence="2">IK1</strain>
    </source>
</reference>
<sequence length="96" mass="10664">MEQRKIAAARKSSTRKGTACPIDTGLRRPVPACPDTEIRHEDALQPAKQTAAIEHRPFGIFRLRPSSMIPIMSFHPEMVFLTNLGVNLHVCLCGDL</sequence>
<name>A0A653A889_UNCDX</name>